<dbReference type="KEGG" id="sari:H5J25_17580"/>
<name>A0A974NUM2_9SPHN</name>
<dbReference type="RefSeq" id="WP_202093306.1">
    <property type="nucleotide sequence ID" value="NZ_CP061035.1"/>
</dbReference>
<dbReference type="GO" id="GO:0046914">
    <property type="term" value="F:transition metal ion binding"/>
    <property type="evidence" value="ECO:0007669"/>
    <property type="project" value="InterPro"/>
</dbReference>
<dbReference type="PANTHER" id="PTHR42954:SF2">
    <property type="entry name" value="FE(2+) TRANSPORT PROTEIN A"/>
    <property type="match status" value="1"/>
</dbReference>
<sequence length="98" mass="10511">MNATATRAIPLSLEKLPRRQQATVAAIDWQGLSVPEARRLRELGFDEGVDVEVLHKSVFGSGPIACRIGRMTIALRRTVAAAIQVSPVPVSPASRPLA</sequence>
<gene>
    <name evidence="3" type="ORF">H5J25_17580</name>
</gene>
<evidence type="ECO:0000313" key="3">
    <source>
        <dbReference type="EMBL" id="QQV77122.1"/>
    </source>
</evidence>
<feature type="domain" description="Ferrous iron transporter FeoA-like" evidence="2">
    <location>
        <begin position="11"/>
        <end position="87"/>
    </location>
</feature>
<reference evidence="4" key="1">
    <citation type="submission" date="2020-09" db="EMBL/GenBank/DDBJ databases">
        <title>Sphingomonas sp., a new species isolated from pork steak.</title>
        <authorList>
            <person name="Heidler von Heilborn D."/>
        </authorList>
    </citation>
    <scope>NUCLEOTIDE SEQUENCE [LARGE SCALE GENOMIC DNA]</scope>
</reference>
<keyword evidence="4" id="KW-1185">Reference proteome</keyword>
<dbReference type="Proteomes" id="UP000595894">
    <property type="component" value="Chromosome"/>
</dbReference>
<dbReference type="AlphaFoldDB" id="A0A974NUM2"/>
<dbReference type="InterPro" id="IPR052713">
    <property type="entry name" value="FeoA"/>
</dbReference>
<dbReference type="SUPFAM" id="SSF50037">
    <property type="entry name" value="C-terminal domain of transcriptional repressors"/>
    <property type="match status" value="1"/>
</dbReference>
<protein>
    <submittedName>
        <fullName evidence="3">Ferrous iron transport protein A</fullName>
    </submittedName>
</protein>
<dbReference type="Pfam" id="PF04023">
    <property type="entry name" value="FeoA"/>
    <property type="match status" value="1"/>
</dbReference>
<dbReference type="Gene3D" id="2.30.30.90">
    <property type="match status" value="1"/>
</dbReference>
<dbReference type="PANTHER" id="PTHR42954">
    <property type="entry name" value="FE(2+) TRANSPORT PROTEIN A"/>
    <property type="match status" value="1"/>
</dbReference>
<keyword evidence="1" id="KW-0408">Iron</keyword>
<evidence type="ECO:0000256" key="1">
    <source>
        <dbReference type="ARBA" id="ARBA00023004"/>
    </source>
</evidence>
<organism evidence="3 4">
    <name type="scientific">Sphingomonas aliaeris</name>
    <dbReference type="NCBI Taxonomy" id="2759526"/>
    <lineage>
        <taxon>Bacteria</taxon>
        <taxon>Pseudomonadati</taxon>
        <taxon>Pseudomonadota</taxon>
        <taxon>Alphaproteobacteria</taxon>
        <taxon>Sphingomonadales</taxon>
        <taxon>Sphingomonadaceae</taxon>
        <taxon>Sphingomonas</taxon>
    </lineage>
</organism>
<evidence type="ECO:0000313" key="4">
    <source>
        <dbReference type="Proteomes" id="UP000595894"/>
    </source>
</evidence>
<evidence type="ECO:0000259" key="2">
    <source>
        <dbReference type="SMART" id="SM00899"/>
    </source>
</evidence>
<accession>A0A974NUM2</accession>
<proteinExistence type="predicted"/>
<dbReference type="InterPro" id="IPR038157">
    <property type="entry name" value="FeoA_core_dom"/>
</dbReference>
<dbReference type="InterPro" id="IPR008988">
    <property type="entry name" value="Transcriptional_repressor_C"/>
</dbReference>
<dbReference type="EMBL" id="CP061035">
    <property type="protein sequence ID" value="QQV77122.1"/>
    <property type="molecule type" value="Genomic_DNA"/>
</dbReference>
<dbReference type="SMART" id="SM00899">
    <property type="entry name" value="FeoA"/>
    <property type="match status" value="1"/>
</dbReference>
<dbReference type="InterPro" id="IPR007167">
    <property type="entry name" value="Fe-transptr_FeoA-like"/>
</dbReference>